<proteinExistence type="predicted"/>
<dbReference type="Proteomes" id="UP001500166">
    <property type="component" value="Unassembled WGS sequence"/>
</dbReference>
<dbReference type="EMBL" id="BAAAQA010000033">
    <property type="protein sequence ID" value="GAA2122279.1"/>
    <property type="molecule type" value="Genomic_DNA"/>
</dbReference>
<gene>
    <name evidence="2" type="ORF">GCM10009824_25150</name>
</gene>
<keyword evidence="1" id="KW-1133">Transmembrane helix</keyword>
<evidence type="ECO:0000313" key="3">
    <source>
        <dbReference type="Proteomes" id="UP001500166"/>
    </source>
</evidence>
<keyword evidence="1" id="KW-0472">Membrane</keyword>
<feature type="transmembrane region" description="Helical" evidence="1">
    <location>
        <begin position="36"/>
        <end position="60"/>
    </location>
</feature>
<accession>A0ABN2Y5H6</accession>
<comment type="caution">
    <text evidence="2">The sequence shown here is derived from an EMBL/GenBank/DDBJ whole genome shotgun (WGS) entry which is preliminary data.</text>
</comment>
<protein>
    <submittedName>
        <fullName evidence="2">Membrane protein</fullName>
    </submittedName>
</protein>
<feature type="transmembrane region" description="Helical" evidence="1">
    <location>
        <begin position="313"/>
        <end position="336"/>
    </location>
</feature>
<sequence length="592" mass="63938">MMTKKRAAEIDRKIAGMDAEQLPANTRRLHGARHFAGLYASENVAGTEFVFGATFVILGAEIVDVIIGLAIGNALAVLTYRFVTAPMAIRTRMSVYTYLNRTTGRLMTWLYNAANAIVFAIIAAAMITVSATALRLVFGFPAQTEAYPTNWGFIVIAMAFGSVAVLVAAFGFNALAEFASICGPWLMVMFFTGGMTMIPVVAESVTGSPVVSSWQEFIHVGGEGVFTGRTPEGAEGIGLLGIIGYSWAANSFAHAGLIDMSLFRYAKKSWYGYLSGTGMFLGHYVAWLAAGFMGAATAAITTTSITVLEPGDVAFQALGYAGFVTVIVGGWTTANANLYRAGLAGQGVFPRLSRQRVTLIVGIVVLVASVFPFVYRSYLSLVTYVGVLLVPIGGILFAEHYILPRLGLTTSWARYKGVQNVPALVAWGAALVFSAVMIVFDLIPVYFLFVFGWVIALVVYVLLARVSGAAEKYPEQVAADAFFQERVDNFHAQEAAIMSAETELKDRRGLTRTLRVAWIIVLAVVFVNGLFVLIASPDMATYTSQRDRFFVFAAVGTVLYFVLAYWELRRRKAFAGRVAVETAATTHGSHAA</sequence>
<dbReference type="PANTHER" id="PTHR30569">
    <property type="entry name" value="CYTOSINE TRANSPORTER CODB"/>
    <property type="match status" value="1"/>
</dbReference>
<feature type="transmembrane region" description="Helical" evidence="1">
    <location>
        <begin position="357"/>
        <end position="375"/>
    </location>
</feature>
<evidence type="ECO:0000256" key="1">
    <source>
        <dbReference type="SAM" id="Phobius"/>
    </source>
</evidence>
<dbReference type="Gene3D" id="1.10.4160.10">
    <property type="entry name" value="Hydantoin permease"/>
    <property type="match status" value="1"/>
</dbReference>
<evidence type="ECO:0000313" key="2">
    <source>
        <dbReference type="EMBL" id="GAA2122279.1"/>
    </source>
</evidence>
<reference evidence="2 3" key="1">
    <citation type="journal article" date="2019" name="Int. J. Syst. Evol. Microbiol.">
        <title>The Global Catalogue of Microorganisms (GCM) 10K type strain sequencing project: providing services to taxonomists for standard genome sequencing and annotation.</title>
        <authorList>
            <consortium name="The Broad Institute Genomics Platform"/>
            <consortium name="The Broad Institute Genome Sequencing Center for Infectious Disease"/>
            <person name="Wu L."/>
            <person name="Ma J."/>
        </authorList>
    </citation>
    <scope>NUCLEOTIDE SEQUENCE [LARGE SCALE GENOMIC DNA]</scope>
    <source>
        <strain evidence="2 3">JCM 15914</strain>
    </source>
</reference>
<feature type="transmembrane region" description="Helical" evidence="1">
    <location>
        <begin position="237"/>
        <end position="258"/>
    </location>
</feature>
<feature type="transmembrane region" description="Helical" evidence="1">
    <location>
        <begin position="151"/>
        <end position="172"/>
    </location>
</feature>
<feature type="transmembrane region" description="Helical" evidence="1">
    <location>
        <begin position="381"/>
        <end position="402"/>
    </location>
</feature>
<feature type="transmembrane region" description="Helical" evidence="1">
    <location>
        <begin position="184"/>
        <end position="202"/>
    </location>
</feature>
<feature type="transmembrane region" description="Helical" evidence="1">
    <location>
        <begin position="270"/>
        <end position="293"/>
    </location>
</feature>
<feature type="transmembrane region" description="Helical" evidence="1">
    <location>
        <begin position="66"/>
        <end position="89"/>
    </location>
</feature>
<feature type="transmembrane region" description="Helical" evidence="1">
    <location>
        <begin position="423"/>
        <end position="440"/>
    </location>
</feature>
<feature type="transmembrane region" description="Helical" evidence="1">
    <location>
        <begin position="549"/>
        <end position="568"/>
    </location>
</feature>
<keyword evidence="1" id="KW-0812">Transmembrane</keyword>
<feature type="transmembrane region" description="Helical" evidence="1">
    <location>
        <begin position="109"/>
        <end position="131"/>
    </location>
</feature>
<feature type="transmembrane region" description="Helical" evidence="1">
    <location>
        <begin position="516"/>
        <end position="537"/>
    </location>
</feature>
<feature type="transmembrane region" description="Helical" evidence="1">
    <location>
        <begin position="446"/>
        <end position="463"/>
    </location>
</feature>
<keyword evidence="3" id="KW-1185">Reference proteome</keyword>
<dbReference type="InterPro" id="IPR030191">
    <property type="entry name" value="CodB"/>
</dbReference>
<organism evidence="2 3">
    <name type="scientific">Kocuria atrinae</name>
    <dbReference type="NCBI Taxonomy" id="592377"/>
    <lineage>
        <taxon>Bacteria</taxon>
        <taxon>Bacillati</taxon>
        <taxon>Actinomycetota</taxon>
        <taxon>Actinomycetes</taxon>
        <taxon>Micrococcales</taxon>
        <taxon>Micrococcaceae</taxon>
        <taxon>Kocuria</taxon>
    </lineage>
</organism>
<dbReference type="PANTHER" id="PTHR30569:SF0">
    <property type="entry name" value="CYTOSINE PERMEASE"/>
    <property type="match status" value="1"/>
</dbReference>
<name>A0ABN2Y5H6_9MICC</name>